<dbReference type="Pfam" id="PF00903">
    <property type="entry name" value="Glyoxalase"/>
    <property type="match status" value="1"/>
</dbReference>
<protein>
    <recommendedName>
        <fullName evidence="1">Glyoxalase/fosfomycin resistance/dioxygenase domain-containing protein</fullName>
    </recommendedName>
</protein>
<accession>A0A1N7LH70</accession>
<evidence type="ECO:0000313" key="3">
    <source>
        <dbReference type="Proteomes" id="UP000185999"/>
    </source>
</evidence>
<dbReference type="InterPro" id="IPR029068">
    <property type="entry name" value="Glyas_Bleomycin-R_OHBP_Dase"/>
</dbReference>
<reference evidence="3" key="1">
    <citation type="submission" date="2017-01" db="EMBL/GenBank/DDBJ databases">
        <authorList>
            <person name="Varghese N."/>
            <person name="Submissions S."/>
        </authorList>
    </citation>
    <scope>NUCLEOTIDE SEQUENCE [LARGE SCALE GENOMIC DNA]</scope>
    <source>
        <strain evidence="3">DSM 22306</strain>
    </source>
</reference>
<name>A0A1N7LH70_9GAMM</name>
<dbReference type="Gene3D" id="3.10.180.10">
    <property type="entry name" value="2,3-Dihydroxybiphenyl 1,2-Dioxygenase, domain 1"/>
    <property type="match status" value="1"/>
</dbReference>
<organism evidence="2 3">
    <name type="scientific">Neptunomonas antarctica</name>
    <dbReference type="NCBI Taxonomy" id="619304"/>
    <lineage>
        <taxon>Bacteria</taxon>
        <taxon>Pseudomonadati</taxon>
        <taxon>Pseudomonadota</taxon>
        <taxon>Gammaproteobacteria</taxon>
        <taxon>Oceanospirillales</taxon>
        <taxon>Oceanospirillaceae</taxon>
        <taxon>Neptunomonas</taxon>
    </lineage>
</organism>
<dbReference type="AlphaFoldDB" id="A0A1N7LH70"/>
<proteinExistence type="predicted"/>
<evidence type="ECO:0000313" key="2">
    <source>
        <dbReference type="EMBL" id="SIS73185.1"/>
    </source>
</evidence>
<dbReference type="Proteomes" id="UP000185999">
    <property type="component" value="Unassembled WGS sequence"/>
</dbReference>
<dbReference type="InterPro" id="IPR004360">
    <property type="entry name" value="Glyas_Fos-R_dOase_dom"/>
</dbReference>
<sequence>MLLSMFLYPLCLPIKNMALIIRVMYPYQQVWCTSLMEVELEKINQQAANPAGRAISESATKIRFNVADIDAALRKVKAYGLKAEIIRSSWGSTINIFDPDGNRVGIRDEIGFRDQNLA</sequence>
<dbReference type="EMBL" id="FTOE01000004">
    <property type="protein sequence ID" value="SIS73185.1"/>
    <property type="molecule type" value="Genomic_DNA"/>
</dbReference>
<feature type="domain" description="Glyoxalase/fosfomycin resistance/dioxygenase" evidence="1">
    <location>
        <begin position="62"/>
        <end position="104"/>
    </location>
</feature>
<dbReference type="SUPFAM" id="SSF54593">
    <property type="entry name" value="Glyoxalase/Bleomycin resistance protein/Dihydroxybiphenyl dioxygenase"/>
    <property type="match status" value="1"/>
</dbReference>
<dbReference type="STRING" id="619304.SAMN05421760_10429"/>
<gene>
    <name evidence="2" type="ORF">SAMN05421760_10429</name>
</gene>
<evidence type="ECO:0000259" key="1">
    <source>
        <dbReference type="Pfam" id="PF00903"/>
    </source>
</evidence>
<keyword evidence="3" id="KW-1185">Reference proteome</keyword>